<evidence type="ECO:0008006" key="4">
    <source>
        <dbReference type="Google" id="ProtNLM"/>
    </source>
</evidence>
<evidence type="ECO:0000256" key="1">
    <source>
        <dbReference type="SAM" id="MobiDB-lite"/>
    </source>
</evidence>
<organism evidence="2 3">
    <name type="scientific">Sinorhizobium sojae CCBAU 05684</name>
    <dbReference type="NCBI Taxonomy" id="716928"/>
    <lineage>
        <taxon>Bacteria</taxon>
        <taxon>Pseudomonadati</taxon>
        <taxon>Pseudomonadota</taxon>
        <taxon>Alphaproteobacteria</taxon>
        <taxon>Hyphomicrobiales</taxon>
        <taxon>Rhizobiaceae</taxon>
        <taxon>Sinorhizobium/Ensifer group</taxon>
        <taxon>Sinorhizobium</taxon>
    </lineage>
</organism>
<proteinExistence type="predicted"/>
<dbReference type="Proteomes" id="UP000217211">
    <property type="component" value="Chromosome"/>
</dbReference>
<dbReference type="EMBL" id="CP023067">
    <property type="protein sequence ID" value="ASY61814.1"/>
    <property type="molecule type" value="Genomic_DNA"/>
</dbReference>
<dbReference type="KEGG" id="esj:SJ05684_c03470"/>
<evidence type="ECO:0000313" key="3">
    <source>
        <dbReference type="Proteomes" id="UP000217211"/>
    </source>
</evidence>
<reference evidence="2 3" key="1">
    <citation type="submission" date="2017-08" db="EMBL/GenBank/DDBJ databases">
        <title>Multipartite genome sequences of Sinorhizobium species nodulating soybeans.</title>
        <authorList>
            <person name="Tian C.F."/>
        </authorList>
    </citation>
    <scope>NUCLEOTIDE SEQUENCE [LARGE SCALE GENOMIC DNA]</scope>
    <source>
        <strain evidence="2 3">CCBAU 05684</strain>
    </source>
</reference>
<dbReference type="AlphaFoldDB" id="A0A249P819"/>
<feature type="region of interest" description="Disordered" evidence="1">
    <location>
        <begin position="1"/>
        <end position="32"/>
    </location>
</feature>
<gene>
    <name evidence="2" type="ORF">SJ05684_c03470</name>
</gene>
<evidence type="ECO:0000313" key="2">
    <source>
        <dbReference type="EMBL" id="ASY61814.1"/>
    </source>
</evidence>
<keyword evidence="3" id="KW-1185">Reference proteome</keyword>
<dbReference type="Gene3D" id="2.10.25.10">
    <property type="entry name" value="Laminin"/>
    <property type="match status" value="7"/>
</dbReference>
<protein>
    <recommendedName>
        <fullName evidence="4">MSP1 EGF domain 1</fullName>
    </recommendedName>
</protein>
<name>A0A249P819_9HYPH</name>
<accession>A0A249P819</accession>
<sequence>MLTPGRGWRRSSSINWARPASTGNRPDRGWGATLSKGFHSSCKRGERRSSRSRHPGVFPDACRCLTREWRRSGKAAKPKFSLPLVNNLFASPRHRSAPPVTGLCLEITAKGSFGDKDMSRPYCAVLVLQVSVLLSGTLLYSPGAFGQATPPVPANAVASRYGSGWECDRGFRRQGDSCVAVMAPDHAFLTNESFGKGWECHYGFAENGNGCLAVQVPANAYLDPYYGDRWQCMRGHRRNDTGCELIDLPDNAFLTDSTFNEGWECERGYQNVGRKCAALIVPEHAYLTTSGNEWICDRGFEKKDKACVAVQVPKNAFFVDTSYGQKWKCDRGYEAKGMKCSEIKLPQNAHLDSSGNAWECNRPYRLRSGVCSME</sequence>